<evidence type="ECO:0000313" key="17">
    <source>
        <dbReference type="EMBL" id="EAX84102.1"/>
    </source>
</evidence>
<evidence type="ECO:0000256" key="4">
    <source>
        <dbReference type="ARBA" id="ARBA00022679"/>
    </source>
</evidence>
<organism evidence="17 18">
    <name type="scientific">Trichomonas vaginalis (strain ATCC PRA-98 / G3)</name>
    <dbReference type="NCBI Taxonomy" id="412133"/>
    <lineage>
        <taxon>Eukaryota</taxon>
        <taxon>Metamonada</taxon>
        <taxon>Parabasalia</taxon>
        <taxon>Trichomonadida</taxon>
        <taxon>Trichomonadidae</taxon>
        <taxon>Trichomonas</taxon>
    </lineage>
</organism>
<dbReference type="EC" id="2.7.10.1" evidence="2"/>
<name>A2GFG4_TRIV3</name>
<accession>A2GFG4</accession>
<dbReference type="RefSeq" id="XP_001297032.1">
    <property type="nucleotide sequence ID" value="XM_001297031.1"/>
</dbReference>
<keyword evidence="11" id="KW-0472">Membrane</keyword>
<evidence type="ECO:0000256" key="3">
    <source>
        <dbReference type="ARBA" id="ARBA00022475"/>
    </source>
</evidence>
<dbReference type="KEGG" id="tva:4741735"/>
<dbReference type="InterPro" id="IPR055163">
    <property type="entry name" value="ALK/LTK-like_GRD"/>
</dbReference>
<evidence type="ECO:0000256" key="15">
    <source>
        <dbReference type="ARBA" id="ARBA00023180"/>
    </source>
</evidence>
<evidence type="ECO:0000256" key="2">
    <source>
        <dbReference type="ARBA" id="ARBA00011902"/>
    </source>
</evidence>
<evidence type="ECO:0000256" key="5">
    <source>
        <dbReference type="ARBA" id="ARBA00022692"/>
    </source>
</evidence>
<keyword evidence="18" id="KW-1185">Reference proteome</keyword>
<protein>
    <recommendedName>
        <fullName evidence="2">receptor protein-tyrosine kinase</fullName>
        <ecNumber evidence="2">2.7.10.1</ecNumber>
    </recommendedName>
</protein>
<evidence type="ECO:0000256" key="8">
    <source>
        <dbReference type="ARBA" id="ARBA00022777"/>
    </source>
</evidence>
<dbReference type="Pfam" id="PF12810">
    <property type="entry name" value="ALK_LTK_GRD"/>
    <property type="match status" value="1"/>
</dbReference>
<reference evidence="17" key="2">
    <citation type="journal article" date="2007" name="Science">
        <title>Draft genome sequence of the sexually transmitted pathogen Trichomonas vaginalis.</title>
        <authorList>
            <person name="Carlton J.M."/>
            <person name="Hirt R.P."/>
            <person name="Silva J.C."/>
            <person name="Delcher A.L."/>
            <person name="Schatz M."/>
            <person name="Zhao Q."/>
            <person name="Wortman J.R."/>
            <person name="Bidwell S.L."/>
            <person name="Alsmark U.C.M."/>
            <person name="Besteiro S."/>
            <person name="Sicheritz-Ponten T."/>
            <person name="Noel C.J."/>
            <person name="Dacks J.B."/>
            <person name="Foster P.G."/>
            <person name="Simillion C."/>
            <person name="Van de Peer Y."/>
            <person name="Miranda-Saavedra D."/>
            <person name="Barton G.J."/>
            <person name="Westrop G.D."/>
            <person name="Mueller S."/>
            <person name="Dessi D."/>
            <person name="Fiori P.L."/>
            <person name="Ren Q."/>
            <person name="Paulsen I."/>
            <person name="Zhang H."/>
            <person name="Bastida-Corcuera F.D."/>
            <person name="Simoes-Barbosa A."/>
            <person name="Brown M.T."/>
            <person name="Hayes R.D."/>
            <person name="Mukherjee M."/>
            <person name="Okumura C.Y."/>
            <person name="Schneider R."/>
            <person name="Smith A.J."/>
            <person name="Vanacova S."/>
            <person name="Villalvazo M."/>
            <person name="Haas B.J."/>
            <person name="Pertea M."/>
            <person name="Feldblyum T.V."/>
            <person name="Utterback T.R."/>
            <person name="Shu C.L."/>
            <person name="Osoegawa K."/>
            <person name="de Jong P.J."/>
            <person name="Hrdy I."/>
            <person name="Horvathova L."/>
            <person name="Zubacova Z."/>
            <person name="Dolezal P."/>
            <person name="Malik S.B."/>
            <person name="Logsdon J.M. Jr."/>
            <person name="Henze K."/>
            <person name="Gupta A."/>
            <person name="Wang C.C."/>
            <person name="Dunne R.L."/>
            <person name="Upcroft J.A."/>
            <person name="Upcroft P."/>
            <person name="White O."/>
            <person name="Salzberg S.L."/>
            <person name="Tang P."/>
            <person name="Chiu C.-H."/>
            <person name="Lee Y.-S."/>
            <person name="Embley T.M."/>
            <person name="Coombs G.H."/>
            <person name="Mottram J.C."/>
            <person name="Tachezy J."/>
            <person name="Fraser-Liggett C.M."/>
            <person name="Johnson P.J."/>
        </authorList>
    </citation>
    <scope>NUCLEOTIDE SEQUENCE [LARGE SCALE GENOMIC DNA]</scope>
    <source>
        <strain evidence="17">G3</strain>
    </source>
</reference>
<evidence type="ECO:0000313" key="18">
    <source>
        <dbReference type="Proteomes" id="UP000001542"/>
    </source>
</evidence>
<dbReference type="Proteomes" id="UP000001542">
    <property type="component" value="Unassembled WGS sequence"/>
</dbReference>
<dbReference type="AlphaFoldDB" id="A2GFG4"/>
<keyword evidence="5" id="KW-0812">Transmembrane</keyword>
<evidence type="ECO:0000256" key="13">
    <source>
        <dbReference type="ARBA" id="ARBA00023157"/>
    </source>
</evidence>
<sequence length="143" mass="14272">MSKPGEGGIYVGDGRFSPINGTIGKYLKGGDANCSAVGSAGGGRSGYFGGGGGADLAGGGGGSSYASPDLYNVILLGGDKTFNSPSGNPVIGHTGDGFIRIEPSSPFTLEKNLIGCKCSCPLNNFILYSAHLFSIGLVSLMLA</sequence>
<keyword evidence="6" id="KW-0732">Signal</keyword>
<dbReference type="EMBL" id="DS115545">
    <property type="protein sequence ID" value="EAX84102.1"/>
    <property type="molecule type" value="Genomic_DNA"/>
</dbReference>
<dbReference type="VEuPathDB" id="TrichDB:TVAGG3_0328950"/>
<dbReference type="GO" id="GO:0005886">
    <property type="term" value="C:plasma membrane"/>
    <property type="evidence" value="ECO:0007669"/>
    <property type="project" value="UniProtKB-SubCell"/>
</dbReference>
<comment type="subcellular location">
    <subcellularLocation>
        <location evidence="1">Cell membrane</location>
        <topology evidence="1">Single-pass type I membrane protein</topology>
    </subcellularLocation>
</comment>
<dbReference type="VEuPathDB" id="TrichDB:TVAG_505200"/>
<keyword evidence="15" id="KW-0325">Glycoprotein</keyword>
<evidence type="ECO:0000259" key="16">
    <source>
        <dbReference type="Pfam" id="PF12810"/>
    </source>
</evidence>
<dbReference type="GO" id="GO:0005524">
    <property type="term" value="F:ATP binding"/>
    <property type="evidence" value="ECO:0007669"/>
    <property type="project" value="UniProtKB-KW"/>
</dbReference>
<keyword evidence="10" id="KW-1133">Transmembrane helix</keyword>
<keyword evidence="14" id="KW-0675">Receptor</keyword>
<gene>
    <name evidence="17" type="ORF">TVAG_505200</name>
</gene>
<feature type="domain" description="ALK/LTK-like glycine-rich" evidence="16">
    <location>
        <begin position="20"/>
        <end position="102"/>
    </location>
</feature>
<evidence type="ECO:0000256" key="7">
    <source>
        <dbReference type="ARBA" id="ARBA00022741"/>
    </source>
</evidence>
<evidence type="ECO:0000256" key="1">
    <source>
        <dbReference type="ARBA" id="ARBA00004251"/>
    </source>
</evidence>
<keyword evidence="3" id="KW-1003">Cell membrane</keyword>
<evidence type="ECO:0000256" key="9">
    <source>
        <dbReference type="ARBA" id="ARBA00022840"/>
    </source>
</evidence>
<proteinExistence type="predicted"/>
<evidence type="ECO:0000256" key="10">
    <source>
        <dbReference type="ARBA" id="ARBA00022989"/>
    </source>
</evidence>
<evidence type="ECO:0000256" key="11">
    <source>
        <dbReference type="ARBA" id="ARBA00023136"/>
    </source>
</evidence>
<evidence type="ECO:0000256" key="6">
    <source>
        <dbReference type="ARBA" id="ARBA00022729"/>
    </source>
</evidence>
<keyword evidence="7" id="KW-0547">Nucleotide-binding</keyword>
<evidence type="ECO:0000256" key="12">
    <source>
        <dbReference type="ARBA" id="ARBA00023137"/>
    </source>
</evidence>
<keyword evidence="12" id="KW-0829">Tyrosine-protein kinase</keyword>
<evidence type="ECO:0000256" key="14">
    <source>
        <dbReference type="ARBA" id="ARBA00023170"/>
    </source>
</evidence>
<keyword evidence="9" id="KW-0067">ATP-binding</keyword>
<keyword evidence="8" id="KW-0418">Kinase</keyword>
<reference evidence="17" key="1">
    <citation type="submission" date="2006-10" db="EMBL/GenBank/DDBJ databases">
        <authorList>
            <person name="Amadeo P."/>
            <person name="Zhao Q."/>
            <person name="Wortman J."/>
            <person name="Fraser-Liggett C."/>
            <person name="Carlton J."/>
        </authorList>
    </citation>
    <scope>NUCLEOTIDE SEQUENCE</scope>
    <source>
        <strain evidence="17">G3</strain>
    </source>
</reference>
<keyword evidence="13" id="KW-1015">Disulfide bond</keyword>
<dbReference type="InParanoid" id="A2GFG4"/>
<dbReference type="GO" id="GO:0004714">
    <property type="term" value="F:transmembrane receptor protein tyrosine kinase activity"/>
    <property type="evidence" value="ECO:0007669"/>
    <property type="project" value="UniProtKB-EC"/>
</dbReference>
<keyword evidence="4" id="KW-0808">Transferase</keyword>